<dbReference type="InterPro" id="IPR017871">
    <property type="entry name" value="ABC_transporter-like_CS"/>
</dbReference>
<keyword evidence="5 17" id="KW-0547">Nucleotide-binding</keyword>
<dbReference type="CDD" id="cd03271">
    <property type="entry name" value="ABC_UvrA_II"/>
    <property type="match status" value="1"/>
</dbReference>
<evidence type="ECO:0000256" key="17">
    <source>
        <dbReference type="HAMAP-Rule" id="MF_00205"/>
    </source>
</evidence>
<keyword evidence="4 17" id="KW-0677">Repeat</keyword>
<dbReference type="GO" id="GO:0006289">
    <property type="term" value="P:nucleotide-excision repair"/>
    <property type="evidence" value="ECO:0007669"/>
    <property type="project" value="UniProtKB-UniRule"/>
</dbReference>
<dbReference type="InterPro" id="IPR027417">
    <property type="entry name" value="P-loop_NTPase"/>
</dbReference>
<evidence type="ECO:0000256" key="10">
    <source>
        <dbReference type="ARBA" id="ARBA00022840"/>
    </source>
</evidence>
<evidence type="ECO:0000256" key="14">
    <source>
        <dbReference type="ARBA" id="ARBA00038000"/>
    </source>
</evidence>
<gene>
    <name evidence="17" type="primary">uvrA</name>
    <name evidence="19" type="ORF">EDD55_10896</name>
</gene>
<name>A0A4R3J8P0_9PROT</name>
<dbReference type="Gene3D" id="3.30.190.20">
    <property type="match status" value="1"/>
</dbReference>
<evidence type="ECO:0000259" key="18">
    <source>
        <dbReference type="PROSITE" id="PS50893"/>
    </source>
</evidence>
<accession>A0A4R3J8P0</accession>
<dbReference type="InterPro" id="IPR003439">
    <property type="entry name" value="ABC_transporter-like_ATP-bd"/>
</dbReference>
<comment type="caution">
    <text evidence="19">The sequence shown here is derived from an EMBL/GenBank/DDBJ whole genome shotgun (WGS) entry which is preliminary data.</text>
</comment>
<evidence type="ECO:0000256" key="15">
    <source>
        <dbReference type="ARBA" id="ARBA00039316"/>
    </source>
</evidence>
<dbReference type="InterPro" id="IPR041552">
    <property type="entry name" value="UvrA_DNA-bd"/>
</dbReference>
<dbReference type="PROSITE" id="PS50893">
    <property type="entry name" value="ABC_TRANSPORTER_2"/>
    <property type="match status" value="2"/>
</dbReference>
<feature type="zinc finger region" description="C4-type" evidence="17">
    <location>
        <begin position="740"/>
        <end position="766"/>
    </location>
</feature>
<evidence type="ECO:0000256" key="12">
    <source>
        <dbReference type="ARBA" id="ARBA00023125"/>
    </source>
</evidence>
<dbReference type="HAMAP" id="MF_00205">
    <property type="entry name" value="UvrA"/>
    <property type="match status" value="1"/>
</dbReference>
<dbReference type="GO" id="GO:0009432">
    <property type="term" value="P:SOS response"/>
    <property type="evidence" value="ECO:0007669"/>
    <property type="project" value="UniProtKB-UniRule"/>
</dbReference>
<proteinExistence type="inferred from homology"/>
<keyword evidence="7 17" id="KW-0228">DNA excision</keyword>
<evidence type="ECO:0000256" key="9">
    <source>
        <dbReference type="ARBA" id="ARBA00022833"/>
    </source>
</evidence>
<keyword evidence="8 17" id="KW-0863">Zinc-finger</keyword>
<comment type="caution">
    <text evidence="17">Lacks conserved residue(s) required for the propagation of feature annotation.</text>
</comment>
<comment type="subcellular location">
    <subcellularLocation>
        <location evidence="1 17">Cytoplasm</location>
    </subcellularLocation>
</comment>
<dbReference type="GO" id="GO:0016887">
    <property type="term" value="F:ATP hydrolysis activity"/>
    <property type="evidence" value="ECO:0007669"/>
    <property type="project" value="InterPro"/>
</dbReference>
<dbReference type="GO" id="GO:0005737">
    <property type="term" value="C:cytoplasm"/>
    <property type="evidence" value="ECO:0007669"/>
    <property type="project" value="UniProtKB-SubCell"/>
</dbReference>
<keyword evidence="20" id="KW-1185">Reference proteome</keyword>
<keyword evidence="2 17" id="KW-0963">Cytoplasm</keyword>
<dbReference type="Gene3D" id="1.10.8.280">
    <property type="entry name" value="ABC transporter ATPase domain-like"/>
    <property type="match status" value="1"/>
</dbReference>
<dbReference type="PANTHER" id="PTHR43152">
    <property type="entry name" value="UVRABC SYSTEM PROTEIN A"/>
    <property type="match status" value="1"/>
</dbReference>
<evidence type="ECO:0000256" key="8">
    <source>
        <dbReference type="ARBA" id="ARBA00022771"/>
    </source>
</evidence>
<dbReference type="Proteomes" id="UP000295304">
    <property type="component" value="Unassembled WGS sequence"/>
</dbReference>
<comment type="function">
    <text evidence="17">The UvrABC repair system catalyzes the recognition and processing of DNA lesions. UvrA is an ATPase and a DNA-binding protein. A damage recognition complex composed of 2 UvrA and 2 UvrB subunits scans DNA for abnormalities. When the presence of a lesion has been verified by UvrB, the UvrA molecules dissociate.</text>
</comment>
<keyword evidence="11 17" id="KW-0267">Excision nuclease</keyword>
<dbReference type="GO" id="GO:0005524">
    <property type="term" value="F:ATP binding"/>
    <property type="evidence" value="ECO:0007669"/>
    <property type="project" value="UniProtKB-UniRule"/>
</dbReference>
<dbReference type="Gene3D" id="1.20.1580.10">
    <property type="entry name" value="ABC transporter ATPase like domain"/>
    <property type="match status" value="3"/>
</dbReference>
<evidence type="ECO:0000256" key="3">
    <source>
        <dbReference type="ARBA" id="ARBA00022723"/>
    </source>
</evidence>
<evidence type="ECO:0000256" key="13">
    <source>
        <dbReference type="ARBA" id="ARBA00023204"/>
    </source>
</evidence>
<dbReference type="SUPFAM" id="SSF52540">
    <property type="entry name" value="P-loop containing nucleoside triphosphate hydrolases"/>
    <property type="match status" value="2"/>
</dbReference>
<dbReference type="GO" id="GO:0008270">
    <property type="term" value="F:zinc ion binding"/>
    <property type="evidence" value="ECO:0007669"/>
    <property type="project" value="UniProtKB-UniRule"/>
</dbReference>
<dbReference type="CDD" id="cd03270">
    <property type="entry name" value="ABC_UvrA_I"/>
    <property type="match status" value="1"/>
</dbReference>
<evidence type="ECO:0000256" key="7">
    <source>
        <dbReference type="ARBA" id="ARBA00022769"/>
    </source>
</evidence>
<dbReference type="RefSeq" id="WP_132939592.1">
    <property type="nucleotide sequence ID" value="NZ_CP119676.1"/>
</dbReference>
<dbReference type="GO" id="GO:0009380">
    <property type="term" value="C:excinuclease repair complex"/>
    <property type="evidence" value="ECO:0007669"/>
    <property type="project" value="InterPro"/>
</dbReference>
<evidence type="ECO:0000256" key="11">
    <source>
        <dbReference type="ARBA" id="ARBA00022881"/>
    </source>
</evidence>
<dbReference type="AlphaFoldDB" id="A0A4R3J8P0"/>
<dbReference type="Gene3D" id="3.40.50.300">
    <property type="entry name" value="P-loop containing nucleotide triphosphate hydrolases"/>
    <property type="match status" value="3"/>
</dbReference>
<dbReference type="Pfam" id="PF17755">
    <property type="entry name" value="UvrA_DNA-bind"/>
    <property type="match status" value="1"/>
</dbReference>
<feature type="binding site" evidence="17">
    <location>
        <begin position="32"/>
        <end position="39"/>
    </location>
    <ligand>
        <name>ATP</name>
        <dbReference type="ChEBI" id="CHEBI:30616"/>
    </ligand>
</feature>
<evidence type="ECO:0000256" key="4">
    <source>
        <dbReference type="ARBA" id="ARBA00022737"/>
    </source>
</evidence>
<protein>
    <recommendedName>
        <fullName evidence="15 17">UvrABC system protein A</fullName>
        <shortName evidence="17">UvrA protein</shortName>
    </recommendedName>
    <alternativeName>
        <fullName evidence="16 17">Excinuclease ABC subunit A</fullName>
    </alternativeName>
</protein>
<evidence type="ECO:0000256" key="5">
    <source>
        <dbReference type="ARBA" id="ARBA00022741"/>
    </source>
</evidence>
<dbReference type="InterPro" id="IPR004602">
    <property type="entry name" value="UvrA"/>
</dbReference>
<comment type="subunit">
    <text evidence="17">Forms a heterotetramer with UvrB during the search for lesions.</text>
</comment>
<evidence type="ECO:0000313" key="19">
    <source>
        <dbReference type="EMBL" id="TCS61296.1"/>
    </source>
</evidence>
<dbReference type="OrthoDB" id="9809851at2"/>
<dbReference type="PROSITE" id="PS00211">
    <property type="entry name" value="ABC_TRANSPORTER_1"/>
    <property type="match status" value="2"/>
</dbReference>
<dbReference type="NCBIfam" id="TIGR00630">
    <property type="entry name" value="uvra"/>
    <property type="match status" value="1"/>
</dbReference>
<dbReference type="GO" id="GO:0003677">
    <property type="term" value="F:DNA binding"/>
    <property type="evidence" value="ECO:0007669"/>
    <property type="project" value="UniProtKB-UniRule"/>
</dbReference>
<organism evidence="19 20">
    <name type="scientific">Varunaivibrio sulfuroxidans</name>
    <dbReference type="NCBI Taxonomy" id="1773489"/>
    <lineage>
        <taxon>Bacteria</taxon>
        <taxon>Pseudomonadati</taxon>
        <taxon>Pseudomonadota</taxon>
        <taxon>Alphaproteobacteria</taxon>
        <taxon>Rhodospirillales</taxon>
        <taxon>Magnetovibrionaceae</taxon>
        <taxon>Varunaivibrio</taxon>
    </lineage>
</organism>
<dbReference type="InterPro" id="IPR041102">
    <property type="entry name" value="UvrA_inter"/>
</dbReference>
<dbReference type="Pfam" id="PF17760">
    <property type="entry name" value="UvrA_inter"/>
    <property type="match status" value="1"/>
</dbReference>
<dbReference type="NCBIfam" id="NF001503">
    <property type="entry name" value="PRK00349.1"/>
    <property type="match status" value="1"/>
</dbReference>
<feature type="binding site" evidence="17">
    <location>
        <begin position="641"/>
        <end position="648"/>
    </location>
    <ligand>
        <name>ATP</name>
        <dbReference type="ChEBI" id="CHEBI:30616"/>
    </ligand>
</feature>
<dbReference type="PANTHER" id="PTHR43152:SF3">
    <property type="entry name" value="UVRABC SYSTEM PROTEIN A"/>
    <property type="match status" value="1"/>
</dbReference>
<evidence type="ECO:0000256" key="6">
    <source>
        <dbReference type="ARBA" id="ARBA00022763"/>
    </source>
</evidence>
<keyword evidence="10 17" id="KW-0067">ATP-binding</keyword>
<keyword evidence="12 17" id="KW-0238">DNA-binding</keyword>
<feature type="domain" description="ABC transporter" evidence="18">
    <location>
        <begin position="318"/>
        <end position="588"/>
    </location>
</feature>
<evidence type="ECO:0000256" key="2">
    <source>
        <dbReference type="ARBA" id="ARBA00022490"/>
    </source>
</evidence>
<keyword evidence="17" id="KW-0742">SOS response</keyword>
<dbReference type="FunFam" id="1.20.1580.10:FF:000002">
    <property type="entry name" value="UvrABC system protein A"/>
    <property type="match status" value="1"/>
</dbReference>
<feature type="domain" description="ABC transporter" evidence="18">
    <location>
        <begin position="603"/>
        <end position="937"/>
    </location>
</feature>
<keyword evidence="9 17" id="KW-0862">Zinc</keyword>
<comment type="similarity">
    <text evidence="14 17">Belongs to the ABC transporter superfamily. UvrA family.</text>
</comment>
<evidence type="ECO:0000313" key="20">
    <source>
        <dbReference type="Proteomes" id="UP000295304"/>
    </source>
</evidence>
<dbReference type="GO" id="GO:0009381">
    <property type="term" value="F:excinuclease ABC activity"/>
    <property type="evidence" value="ECO:0007669"/>
    <property type="project" value="UniProtKB-UniRule"/>
</dbReference>
<dbReference type="EMBL" id="SLZW01000008">
    <property type="protein sequence ID" value="TCS61296.1"/>
    <property type="molecule type" value="Genomic_DNA"/>
</dbReference>
<keyword evidence="6 17" id="KW-0227">DNA damage</keyword>
<evidence type="ECO:0000256" key="1">
    <source>
        <dbReference type="ARBA" id="ARBA00004496"/>
    </source>
</evidence>
<sequence length="952" mass="104659">MVQTIHVRGAREHNLKNIDVEIPRDRLTVITGLSGSGKSSLAFDTIYAEGQRRYVESLSAYARQFLELMSKPDVESIEGLSPAISIEQKTTSRNPRSTVGTVTEIYDYMRLLFARVGVPHSPATGLPIESQTVSQMVDRIMAMGENARLLLLAPIVRGRKGEYKKELQDFAKRGFQRVKIDGALYEIDDTPTLNKKVKHDIDIVVDRLVVRDGIETRLADSLETTLALADGLAFIENATGGARTPFSAKFACPVSGFTIDEIEPRLFSFNNPFGACPACDGLGTEMYFDPALVIPDDRLTLNQGAIAPWANSTSQYYVQTLESLAAHFGFSLTTALQDLGDEIRQLLLYGSGEDAVTMRYDDGRKAYQIAKPFEGVIPNMERRWRETDSSWVRDELGKYQTVTRCETCAGHRLKPEALAVKIAGLHISQVAEMSIEQAAGWFADLPRQLGVKQMEIAQRILREINERLGFLMNVGLDYLTLSRASGTLSGGESQRIRLASQIGSGLTGVLYVLDEPSIGLHQRDNDRLLGTLMRLRDLGNTVIVVEHDEDAIRSADYLIDMGPGAGVHGGSVIARGAPEDVMAASDSLTGQYLTGIRSIPVPTRRRKFDKKRLLSVKGARANNLDNVTADFPLGLFTCVSGVSGGGKSSLVVETLYNALAQRLNRARLHAGDHDEITGIEGIDKVVDIDQSPIGRTPRSNPATYTGAFTPIREWFAGLPEAKRRGYKPGRFSFNVKGGRCEACQGDGVIKIEMHFLPDVYVQCDVCKGKRYNRETLELTFRGKSIADVLDLTVDEAVEYFKAVPAIRDKMMSLQRVGLGYIHLGQQATTLSGGEAQRVKLAKELSKRATGKTFYILDEPTTGLHFEDIKKLLEVLHTLVDAGNTMVVIEHNLEVIKTADWIIDMGPEGGSKGGKIVVAGTPEAIAATKESYTGHYLKPYLAAAKKKKKRIAR</sequence>
<keyword evidence="13 17" id="KW-0234">DNA repair</keyword>
<keyword evidence="3 17" id="KW-0479">Metal-binding</keyword>
<reference evidence="19 20" key="1">
    <citation type="submission" date="2019-03" db="EMBL/GenBank/DDBJ databases">
        <title>Genomic Encyclopedia of Type Strains, Phase IV (KMG-IV): sequencing the most valuable type-strain genomes for metagenomic binning, comparative biology and taxonomic classification.</title>
        <authorList>
            <person name="Goeker M."/>
        </authorList>
    </citation>
    <scope>NUCLEOTIDE SEQUENCE [LARGE SCALE GENOMIC DNA]</scope>
    <source>
        <strain evidence="19 20">DSM 101688</strain>
    </source>
</reference>
<evidence type="ECO:0000256" key="16">
    <source>
        <dbReference type="ARBA" id="ARBA00042156"/>
    </source>
</evidence>